<gene>
    <name evidence="1" type="ORF">SAMN05216516_11614</name>
</gene>
<proteinExistence type="predicted"/>
<evidence type="ECO:0000313" key="2">
    <source>
        <dbReference type="Proteomes" id="UP000242222"/>
    </source>
</evidence>
<keyword evidence="2" id="KW-1185">Reference proteome</keyword>
<dbReference type="STRING" id="1367852.SAMN05216516_11614"/>
<protein>
    <submittedName>
        <fullName evidence="1">Uncharacterized protein</fullName>
    </submittedName>
</protein>
<dbReference type="EMBL" id="FOVC01000016">
    <property type="protein sequence ID" value="SFN72457.1"/>
    <property type="molecule type" value="Genomic_DNA"/>
</dbReference>
<accession>A0A1I5BCQ4</accession>
<dbReference type="RefSeq" id="WP_092879924.1">
    <property type="nucleotide sequence ID" value="NZ_FOVC01000016.1"/>
</dbReference>
<sequence length="244" mass="25506">MAISREIYRLGFQISPVIFCDGIAAGIPGGMLPVVAITQSASFVSGLLSGAFNLTSLDKYFCHWRPAQGGTLIDYDIARYPFFNQAVAANALLAQPLRIPMMMSAPVNENTGAITKLVTLSALQSVIEAHSNLGGTYVVATPAAFYSGCVLKTVSDVTSGGEPLPQSQWLWDFEKPLITQKEAANAVNSFLGKLDSGDKVNSSAWTNTFSALGNTALGSGISGVAGDLTNVAGKITGLIGRLGL</sequence>
<organism evidence="1 2">
    <name type="scientific">Izhakiella capsodis</name>
    <dbReference type="NCBI Taxonomy" id="1367852"/>
    <lineage>
        <taxon>Bacteria</taxon>
        <taxon>Pseudomonadati</taxon>
        <taxon>Pseudomonadota</taxon>
        <taxon>Gammaproteobacteria</taxon>
        <taxon>Enterobacterales</taxon>
        <taxon>Erwiniaceae</taxon>
        <taxon>Izhakiella</taxon>
    </lineage>
</organism>
<evidence type="ECO:0000313" key="1">
    <source>
        <dbReference type="EMBL" id="SFN72457.1"/>
    </source>
</evidence>
<dbReference type="AlphaFoldDB" id="A0A1I5BCQ4"/>
<reference evidence="2" key="1">
    <citation type="submission" date="2016-10" db="EMBL/GenBank/DDBJ databases">
        <authorList>
            <person name="Varghese N."/>
            <person name="Submissions S."/>
        </authorList>
    </citation>
    <scope>NUCLEOTIDE SEQUENCE [LARGE SCALE GENOMIC DNA]</scope>
    <source>
        <strain evidence="2">N6PO6</strain>
    </source>
</reference>
<dbReference type="Proteomes" id="UP000242222">
    <property type="component" value="Unassembled WGS sequence"/>
</dbReference>
<name>A0A1I5BCQ4_9GAMM</name>
<dbReference type="OrthoDB" id="7274454at2"/>